<accession>W9WBU5</accession>
<evidence type="ECO:0000313" key="1">
    <source>
        <dbReference type="EMBL" id="EXJ65398.1"/>
    </source>
</evidence>
<dbReference type="OrthoDB" id="524187at2759"/>
<dbReference type="GeneID" id="19176350"/>
<dbReference type="eggNOG" id="ENOG502SCY9">
    <property type="taxonomic scope" value="Eukaryota"/>
</dbReference>
<dbReference type="RefSeq" id="XP_007753965.1">
    <property type="nucleotide sequence ID" value="XM_007755775.1"/>
</dbReference>
<dbReference type="EMBL" id="AMGW01000001">
    <property type="protein sequence ID" value="EXJ65398.1"/>
    <property type="molecule type" value="Genomic_DNA"/>
</dbReference>
<reference evidence="1 2" key="1">
    <citation type="submission" date="2013-03" db="EMBL/GenBank/DDBJ databases">
        <title>The Genome Sequence of Cladophialophora yegresii CBS 114405.</title>
        <authorList>
            <consortium name="The Broad Institute Genomics Platform"/>
            <person name="Cuomo C."/>
            <person name="de Hoog S."/>
            <person name="Gorbushina A."/>
            <person name="Walker B."/>
            <person name="Young S.K."/>
            <person name="Zeng Q."/>
            <person name="Gargeya S."/>
            <person name="Fitzgerald M."/>
            <person name="Haas B."/>
            <person name="Abouelleil A."/>
            <person name="Allen A.W."/>
            <person name="Alvarado L."/>
            <person name="Arachchi H.M."/>
            <person name="Berlin A.M."/>
            <person name="Chapman S.B."/>
            <person name="Gainer-Dewar J."/>
            <person name="Goldberg J."/>
            <person name="Griggs A."/>
            <person name="Gujja S."/>
            <person name="Hansen M."/>
            <person name="Howarth C."/>
            <person name="Imamovic A."/>
            <person name="Ireland A."/>
            <person name="Larimer J."/>
            <person name="McCowan C."/>
            <person name="Murphy C."/>
            <person name="Pearson M."/>
            <person name="Poon T.W."/>
            <person name="Priest M."/>
            <person name="Roberts A."/>
            <person name="Saif S."/>
            <person name="Shea T."/>
            <person name="Sisk P."/>
            <person name="Sykes S."/>
            <person name="Wortman J."/>
            <person name="Nusbaum C."/>
            <person name="Birren B."/>
        </authorList>
    </citation>
    <scope>NUCLEOTIDE SEQUENCE [LARGE SCALE GENOMIC DNA]</scope>
    <source>
        <strain evidence="1 2">CBS 114405</strain>
    </source>
</reference>
<evidence type="ECO:0000313" key="2">
    <source>
        <dbReference type="Proteomes" id="UP000019473"/>
    </source>
</evidence>
<dbReference type="Proteomes" id="UP000019473">
    <property type="component" value="Unassembled WGS sequence"/>
</dbReference>
<comment type="caution">
    <text evidence="1">The sequence shown here is derived from an EMBL/GenBank/DDBJ whole genome shotgun (WGS) entry which is preliminary data.</text>
</comment>
<dbReference type="VEuPathDB" id="FungiDB:A1O7_01739"/>
<gene>
    <name evidence="1" type="ORF">A1O7_01739</name>
</gene>
<protein>
    <recommendedName>
        <fullName evidence="3">Fungal N-terminal domain-containing protein</fullName>
    </recommendedName>
</protein>
<dbReference type="HOGENOM" id="CLU_648991_0_0_1"/>
<dbReference type="AlphaFoldDB" id="W9WBU5"/>
<proteinExistence type="predicted"/>
<sequence>MPDTLTVMSLATESLSICIKVVSILKQYASAVKTVKKDLVALLKRVERMRNVLGLLRSLALELSKTSQKSVQLEIDRAECENTMDELLTLAKEVEAKKQIMSGLSWGAKKSSAAKLTRELREIEEDIINVVTVVGTTSSLRAQVDIEALKVEAGGHSEVHIAFENLSIVDGSLQAATEEPGAHKPIRTWLGHVLRYGHSEHYLAWRDRLSDAAFWGRWDDAWDALKTGGEEYHEIWLNAVRMKRLEESDQMSFFWMPLHQAAYTRAPIEVVSRLIEAGASRKDHETRWTRYSCMDMTALELAREFGFSYLYHVLAPVIRNPVPFVILTRLQDQFHDIVRKDLGARVIEERMYLPQLEVLTEMGNEPMWYPVKFASAGAGYVFRLDERVLIVRAVTVTGDAAIQTYRIPATEVQSIDDELVSDVRVPEDRKKEED</sequence>
<evidence type="ECO:0008006" key="3">
    <source>
        <dbReference type="Google" id="ProtNLM"/>
    </source>
</evidence>
<organism evidence="1 2">
    <name type="scientific">Cladophialophora yegresii CBS 114405</name>
    <dbReference type="NCBI Taxonomy" id="1182544"/>
    <lineage>
        <taxon>Eukaryota</taxon>
        <taxon>Fungi</taxon>
        <taxon>Dikarya</taxon>
        <taxon>Ascomycota</taxon>
        <taxon>Pezizomycotina</taxon>
        <taxon>Eurotiomycetes</taxon>
        <taxon>Chaetothyriomycetidae</taxon>
        <taxon>Chaetothyriales</taxon>
        <taxon>Herpotrichiellaceae</taxon>
        <taxon>Cladophialophora</taxon>
    </lineage>
</organism>
<keyword evidence="2" id="KW-1185">Reference proteome</keyword>
<name>W9WBU5_9EURO</name>